<sequence>MNDQQMAFDQALAALQGLGLPDLLPKLHEGGIAISRTVLGGSHSVAIYPPIDSYQPVTAARVLDAVELGGDTSLYIHIPFCETRCTFCHYSVEQFSGRHKADDSRTALVTRYLGALGRELAWWAAQAPGSRISSIYIGGGTPLVLEAGELLGLLETVRGLFAVREDVEICVEASPLTLTAADGRDKLRALREGGVTRLSFGVQSFDDEVLRYGARGYRRDTAIHAATIAADIFDNWNLDLIQGLYHGSPQESWANLQVLAELEPAHITWYHGRFADRPQGEWYHSKTRHTQFEGEFETLLGRMLIWQGVERLGYMRNDGNRFAHRSMHVDRFKGIRTSLSVNMLGVGASSYSHVAARPGAANMFGYAFRNDPDVRGYVERVEAGELPIASGRRIDGEELLAMSYATGLRQGRIEDEALVGARLRHPEIAARYQVMADELADLGLIERRVQGDGREGLRLSELGRLFEDETLAHFFSPAVRFALAAGKPRIGRGPRPARRPIEQHGSGAVPSPSGGFDPAKRSDKPALEALSLP</sequence>
<evidence type="ECO:0000259" key="2">
    <source>
        <dbReference type="PROSITE" id="PS51918"/>
    </source>
</evidence>
<organism evidence="3 4">
    <name type="scientific">Sphingomonas kyeonggiensis</name>
    <dbReference type="NCBI Taxonomy" id="1268553"/>
    <lineage>
        <taxon>Bacteria</taxon>
        <taxon>Pseudomonadati</taxon>
        <taxon>Pseudomonadota</taxon>
        <taxon>Alphaproteobacteria</taxon>
        <taxon>Sphingomonadales</taxon>
        <taxon>Sphingomonadaceae</taxon>
        <taxon>Sphingomonas</taxon>
    </lineage>
</organism>
<feature type="domain" description="Radical SAM core" evidence="2">
    <location>
        <begin position="66"/>
        <end position="302"/>
    </location>
</feature>
<feature type="compositionally biased region" description="Basic residues" evidence="1">
    <location>
        <begin position="489"/>
        <end position="498"/>
    </location>
</feature>
<dbReference type="SMART" id="SM00729">
    <property type="entry name" value="Elp3"/>
    <property type="match status" value="1"/>
</dbReference>
<comment type="caution">
    <text evidence="3">The sequence shown here is derived from an EMBL/GenBank/DDBJ whole genome shotgun (WGS) entry which is preliminary data.</text>
</comment>
<keyword evidence="4" id="KW-1185">Reference proteome</keyword>
<dbReference type="GO" id="GO:0003824">
    <property type="term" value="F:catalytic activity"/>
    <property type="evidence" value="ECO:0007669"/>
    <property type="project" value="InterPro"/>
</dbReference>
<name>A0A7W6JVP1_9SPHN</name>
<dbReference type="PANTHER" id="PTHR13932:SF5">
    <property type="entry name" value="RADICAL S-ADENOSYL METHIONINE DOMAIN-CONTAINING PROTEIN 1, MITOCHONDRIAL"/>
    <property type="match status" value="1"/>
</dbReference>
<dbReference type="PANTHER" id="PTHR13932">
    <property type="entry name" value="COPROPORPHYRINIGEN III OXIDASE"/>
    <property type="match status" value="1"/>
</dbReference>
<dbReference type="EMBL" id="JACIEH010000003">
    <property type="protein sequence ID" value="MBB4100422.1"/>
    <property type="molecule type" value="Genomic_DNA"/>
</dbReference>
<dbReference type="InterPro" id="IPR058240">
    <property type="entry name" value="rSAM_sf"/>
</dbReference>
<evidence type="ECO:0000313" key="4">
    <source>
        <dbReference type="Proteomes" id="UP000557392"/>
    </source>
</evidence>
<dbReference type="InterPro" id="IPR034505">
    <property type="entry name" value="Coproporphyrinogen-III_oxidase"/>
</dbReference>
<dbReference type="GO" id="GO:0051539">
    <property type="term" value="F:4 iron, 4 sulfur cluster binding"/>
    <property type="evidence" value="ECO:0007669"/>
    <property type="project" value="TreeGrafter"/>
</dbReference>
<accession>A0A7W6JVP1</accession>
<dbReference type="PROSITE" id="PS51918">
    <property type="entry name" value="RADICAL_SAM"/>
    <property type="match status" value="1"/>
</dbReference>
<evidence type="ECO:0000256" key="1">
    <source>
        <dbReference type="SAM" id="MobiDB-lite"/>
    </source>
</evidence>
<evidence type="ECO:0000313" key="3">
    <source>
        <dbReference type="EMBL" id="MBB4100422.1"/>
    </source>
</evidence>
<protein>
    <submittedName>
        <fullName evidence="3">Coproporphyrinogen III oxidase-like Fe-S oxidoreductase</fullName>
    </submittedName>
</protein>
<gene>
    <name evidence="3" type="ORF">GGR46_003994</name>
</gene>
<dbReference type="SUPFAM" id="SSF102114">
    <property type="entry name" value="Radical SAM enzymes"/>
    <property type="match status" value="1"/>
</dbReference>
<reference evidence="3 4" key="1">
    <citation type="submission" date="2020-08" db="EMBL/GenBank/DDBJ databases">
        <title>Genomic Encyclopedia of Type Strains, Phase IV (KMG-IV): sequencing the most valuable type-strain genomes for metagenomic binning, comparative biology and taxonomic classification.</title>
        <authorList>
            <person name="Goeker M."/>
        </authorList>
    </citation>
    <scope>NUCLEOTIDE SEQUENCE [LARGE SCALE GENOMIC DNA]</scope>
    <source>
        <strain evidence="3 4">DSM 101806</strain>
    </source>
</reference>
<dbReference type="RefSeq" id="WP_183999717.1">
    <property type="nucleotide sequence ID" value="NZ_JACIEH010000003.1"/>
</dbReference>
<dbReference type="SFLD" id="SFLDS00029">
    <property type="entry name" value="Radical_SAM"/>
    <property type="match status" value="1"/>
</dbReference>
<dbReference type="InterPro" id="IPR007197">
    <property type="entry name" value="rSAM"/>
</dbReference>
<dbReference type="AlphaFoldDB" id="A0A7W6JVP1"/>
<proteinExistence type="predicted"/>
<dbReference type="Pfam" id="PF04055">
    <property type="entry name" value="Radical_SAM"/>
    <property type="match status" value="1"/>
</dbReference>
<dbReference type="GO" id="GO:0005737">
    <property type="term" value="C:cytoplasm"/>
    <property type="evidence" value="ECO:0007669"/>
    <property type="project" value="TreeGrafter"/>
</dbReference>
<dbReference type="SFLD" id="SFLDG01065">
    <property type="entry name" value="anaerobic_coproporphyrinogen-I"/>
    <property type="match status" value="1"/>
</dbReference>
<dbReference type="InterPro" id="IPR006638">
    <property type="entry name" value="Elp3/MiaA/NifB-like_rSAM"/>
</dbReference>
<dbReference type="Proteomes" id="UP000557392">
    <property type="component" value="Unassembled WGS sequence"/>
</dbReference>
<feature type="region of interest" description="Disordered" evidence="1">
    <location>
        <begin position="489"/>
        <end position="533"/>
    </location>
</feature>
<dbReference type="GO" id="GO:0006779">
    <property type="term" value="P:porphyrin-containing compound biosynthetic process"/>
    <property type="evidence" value="ECO:0007669"/>
    <property type="project" value="TreeGrafter"/>
</dbReference>